<reference evidence="1" key="1">
    <citation type="submission" date="2024-05" db="EMBL/GenBank/DDBJ databases">
        <title>Draft Genome Sequences of Flagellimonas sp. MMG031 and Marinobacter sp. MMG032 Isolated from the dinoflagellate Symbiodinium pilosum.</title>
        <authorList>
            <person name="Shikuma N.J."/>
            <person name="Farrell M.V."/>
        </authorList>
    </citation>
    <scope>NUCLEOTIDE SEQUENCE</scope>
    <source>
        <strain evidence="1">MMG031</strain>
    </source>
</reference>
<evidence type="ECO:0000313" key="1">
    <source>
        <dbReference type="EMBL" id="XBQ24605.1"/>
    </source>
</evidence>
<proteinExistence type="predicted"/>
<dbReference type="RefSeq" id="WP_349352813.1">
    <property type="nucleotide sequence ID" value="NZ_CP157804.1"/>
</dbReference>
<sequence length="776" mass="79552">MKTYIVYLVIGLVAINSLSAQVKIGDNPQNLNPASLLELQSSNRVLVITRVTDAQMSGISPLPGAVVYNTDQGCLHYYNGTEWINICEELDNSFTVSTRADSLQQVNPNARDNTIAILESINPDGSTNYNFEVNRITGANIVDTSINGSTKLQNESVTNNKLAEKSVGLRNLADATNTGDLLMYNGTAWNFVNRTDLLNTQLDSIVGNEVVGPTDATLLLNGAGSQADPLTLDVAEGGITAFEIATDAVTTDEILNGNILTEDISDDAVTTAKIFDGAVTNAKLDKANIPLSGFAAAAANVDLDSNRIIDVGNPADAQDAATKAYVDALDGTDDQDLGTGTGGTPNESVELTITDGASTTIDIRDADSDITNEIQNIEEVLADGNNANGAVITGLGTPTAASDAATKAYVDALDGTDDQDLGTGTGGTPNESVELTITDGASTTIDIRDADSDITNEIQNIEEVLADGNNANGAVITGLGTPTAASDAATKAYVDALDGTDDQDLGTGTGGTPNESVELTITDGASTTIDIRDADSDITNEIQNIEEVLADGNNANGAVITGLGTPTAASDAATKAYVDALDGTDDQDLGTGTGGTPNESIELTITDGASTTIDIRDADSDITNEIQNIEEVLADGNNANGAVITGLGTPTAASDAATKAYVDGINVSSGDGITVTNPAVQEFNVAVTNPVIAVGTVIGGVDNSTGAIVTNNGGGSYTVDLSVTPTNYVVQLTTIGGIGARTIQVTTQTGAQFNVQVYDGTGAVSDSDWNYTVIAF</sequence>
<organism evidence="1">
    <name type="scientific">Flagellimonas sp. MMG031</name>
    <dbReference type="NCBI Taxonomy" id="3158549"/>
    <lineage>
        <taxon>Bacteria</taxon>
        <taxon>Pseudomonadati</taxon>
        <taxon>Bacteroidota</taxon>
        <taxon>Flavobacteriia</taxon>
        <taxon>Flavobacteriales</taxon>
        <taxon>Flavobacteriaceae</taxon>
        <taxon>Flagellimonas</taxon>
    </lineage>
</organism>
<gene>
    <name evidence="1" type="ORF">ABNE31_06720</name>
</gene>
<accession>A0AAU7N1Q6</accession>
<name>A0AAU7N1Q6_9FLAO</name>
<dbReference type="EMBL" id="CP157804">
    <property type="protein sequence ID" value="XBQ24605.1"/>
    <property type="molecule type" value="Genomic_DNA"/>
</dbReference>
<dbReference type="AlphaFoldDB" id="A0AAU7N1Q6"/>
<dbReference type="KEGG" id="fld:ABNE31_06720"/>
<protein>
    <submittedName>
        <fullName evidence="1">Uncharacterized protein</fullName>
    </submittedName>
</protein>